<evidence type="ECO:0000256" key="2">
    <source>
        <dbReference type="ARBA" id="ARBA00023015"/>
    </source>
</evidence>
<accession>A0A8B7PC52</accession>
<reference evidence="8" key="1">
    <citation type="submission" date="2025-08" db="UniProtKB">
        <authorList>
            <consortium name="RefSeq"/>
        </authorList>
    </citation>
    <scope>IDENTIFICATION</scope>
    <source>
        <tissue evidence="8">Whole organism</tissue>
    </source>
</reference>
<comment type="subcellular location">
    <subcellularLocation>
        <location evidence="1">Nucleus</location>
    </subcellularLocation>
</comment>
<sequence length="126" mass="14128">MVPYSENASNTDDKSNSHPPFRNPNFEHRSIVSSKKKVWRGLKQIVALERAATWPPDAVLYSSIDAPPPFKPAKRYSDISGLPALYTDPMTKLRYANAEEFARIRKLPMDIVSGLLELRKASSIVG</sequence>
<evidence type="ECO:0000313" key="7">
    <source>
        <dbReference type="Proteomes" id="UP000694843"/>
    </source>
</evidence>
<dbReference type="OrthoDB" id="49520at2759"/>
<dbReference type="Pfam" id="PF08265">
    <property type="entry name" value="YL1_C"/>
    <property type="match status" value="1"/>
</dbReference>
<dbReference type="Proteomes" id="UP000694843">
    <property type="component" value="Unplaced"/>
</dbReference>
<dbReference type="GeneID" id="108679538"/>
<feature type="domain" description="Vps72/YL1 C-terminal" evidence="6">
    <location>
        <begin position="75"/>
        <end position="104"/>
    </location>
</feature>
<evidence type="ECO:0000256" key="4">
    <source>
        <dbReference type="ARBA" id="ARBA00023242"/>
    </source>
</evidence>
<dbReference type="OMA" id="KNCVYRP"/>
<feature type="compositionally biased region" description="Polar residues" evidence="5">
    <location>
        <begin position="1"/>
        <end position="10"/>
    </location>
</feature>
<dbReference type="GO" id="GO:0031011">
    <property type="term" value="C:Ino80 complex"/>
    <property type="evidence" value="ECO:0007669"/>
    <property type="project" value="InterPro"/>
</dbReference>
<dbReference type="GO" id="GO:0006338">
    <property type="term" value="P:chromatin remodeling"/>
    <property type="evidence" value="ECO:0007669"/>
    <property type="project" value="InterPro"/>
</dbReference>
<evidence type="ECO:0000259" key="6">
    <source>
        <dbReference type="SMART" id="SM00993"/>
    </source>
</evidence>
<keyword evidence="3" id="KW-0804">Transcription</keyword>
<protein>
    <submittedName>
        <fullName evidence="8">INO80 complex subunit C-like</fullName>
    </submittedName>
</protein>
<proteinExistence type="predicted"/>
<name>A0A8B7PC52_HYAAZ</name>
<dbReference type="InterPro" id="IPR013272">
    <property type="entry name" value="Vps72/YL1_C"/>
</dbReference>
<dbReference type="PANTHER" id="PTHR31200:SF1">
    <property type="entry name" value="INO80 COMPLEX SUBUNIT C"/>
    <property type="match status" value="1"/>
</dbReference>
<organism evidence="7 8">
    <name type="scientific">Hyalella azteca</name>
    <name type="common">Amphipod</name>
    <dbReference type="NCBI Taxonomy" id="294128"/>
    <lineage>
        <taxon>Eukaryota</taxon>
        <taxon>Metazoa</taxon>
        <taxon>Ecdysozoa</taxon>
        <taxon>Arthropoda</taxon>
        <taxon>Crustacea</taxon>
        <taxon>Multicrustacea</taxon>
        <taxon>Malacostraca</taxon>
        <taxon>Eumalacostraca</taxon>
        <taxon>Peracarida</taxon>
        <taxon>Amphipoda</taxon>
        <taxon>Senticaudata</taxon>
        <taxon>Talitrida</taxon>
        <taxon>Talitroidea</taxon>
        <taxon>Hyalellidae</taxon>
        <taxon>Hyalella</taxon>
    </lineage>
</organism>
<keyword evidence="4" id="KW-0539">Nucleus</keyword>
<feature type="region of interest" description="Disordered" evidence="5">
    <location>
        <begin position="1"/>
        <end position="28"/>
    </location>
</feature>
<dbReference type="PANTHER" id="PTHR31200">
    <property type="entry name" value="INO80 COMPLEX SUBUNIT C"/>
    <property type="match status" value="1"/>
</dbReference>
<dbReference type="AlphaFoldDB" id="A0A8B7PC52"/>
<dbReference type="InterPro" id="IPR029525">
    <property type="entry name" value="INO80C/Ies6"/>
</dbReference>
<evidence type="ECO:0000256" key="3">
    <source>
        <dbReference type="ARBA" id="ARBA00023163"/>
    </source>
</evidence>
<keyword evidence="2" id="KW-0805">Transcription regulation</keyword>
<gene>
    <name evidence="8" type="primary">LOC108679538</name>
</gene>
<keyword evidence="7" id="KW-1185">Reference proteome</keyword>
<evidence type="ECO:0000256" key="1">
    <source>
        <dbReference type="ARBA" id="ARBA00004123"/>
    </source>
</evidence>
<dbReference type="KEGG" id="hazt:108679538"/>
<evidence type="ECO:0000256" key="5">
    <source>
        <dbReference type="SAM" id="MobiDB-lite"/>
    </source>
</evidence>
<dbReference type="SMART" id="SM00993">
    <property type="entry name" value="YL1_C"/>
    <property type="match status" value="1"/>
</dbReference>
<dbReference type="RefSeq" id="XP_018023668.1">
    <property type="nucleotide sequence ID" value="XM_018168179.2"/>
</dbReference>
<evidence type="ECO:0000313" key="8">
    <source>
        <dbReference type="RefSeq" id="XP_018023668.1"/>
    </source>
</evidence>